<evidence type="ECO:0000313" key="1">
    <source>
        <dbReference type="EMBL" id="GFH61173.1"/>
    </source>
</evidence>
<protein>
    <submittedName>
        <fullName evidence="1">Uncharacterized protein</fullName>
    </submittedName>
</protein>
<comment type="caution">
    <text evidence="1">The sequence shown here is derived from an EMBL/GenBank/DDBJ whole genome shotgun (WGS) entry which is preliminary data.</text>
</comment>
<accession>A0AAD3HFK6</accession>
<reference evidence="1 2" key="1">
    <citation type="journal article" date="2021" name="Sci. Rep.">
        <title>The genome of the diatom Chaetoceros tenuissimus carries an ancient integrated fragment of an extant virus.</title>
        <authorList>
            <person name="Hongo Y."/>
            <person name="Kimura K."/>
            <person name="Takaki Y."/>
            <person name="Yoshida Y."/>
            <person name="Baba S."/>
            <person name="Kobayashi G."/>
            <person name="Nagasaki K."/>
            <person name="Hano T."/>
            <person name="Tomaru Y."/>
        </authorList>
    </citation>
    <scope>NUCLEOTIDE SEQUENCE [LARGE SCALE GENOMIC DNA]</scope>
    <source>
        <strain evidence="1 2">NIES-3715</strain>
    </source>
</reference>
<dbReference type="AlphaFoldDB" id="A0AAD3HFK6"/>
<sequence length="249" mass="28939">MEELQHVPIKFKDGILKIDHQIFQTLVQRVIEAFVGQHFRLSNHPVTKHALKEAVIKCNRKQSANTNQKTYKKYKLNGAVVDPNDRVFQYTFFLLILSEWRAACISRSVAVEKSFVFFELLELEKATIMSVMQADIDNVTQLWSKLKKEYEGKVKYTQDGSPLTNEFKCLVHYDSVQDTFFCEDSVLGIVIETLTEFLLPAPDGSLRHEVQEDHEPAVQEILNKLYNFDHIRNEKERSIVNEEDKESLT</sequence>
<proteinExistence type="predicted"/>
<dbReference type="Proteomes" id="UP001054902">
    <property type="component" value="Unassembled WGS sequence"/>
</dbReference>
<keyword evidence="2" id="KW-1185">Reference proteome</keyword>
<gene>
    <name evidence="1" type="ORF">CTEN210_17649</name>
</gene>
<name>A0AAD3HFK6_9STRA</name>
<organism evidence="1 2">
    <name type="scientific">Chaetoceros tenuissimus</name>
    <dbReference type="NCBI Taxonomy" id="426638"/>
    <lineage>
        <taxon>Eukaryota</taxon>
        <taxon>Sar</taxon>
        <taxon>Stramenopiles</taxon>
        <taxon>Ochrophyta</taxon>
        <taxon>Bacillariophyta</taxon>
        <taxon>Coscinodiscophyceae</taxon>
        <taxon>Chaetocerotophycidae</taxon>
        <taxon>Chaetocerotales</taxon>
        <taxon>Chaetocerotaceae</taxon>
        <taxon>Chaetoceros</taxon>
    </lineage>
</organism>
<evidence type="ECO:0000313" key="2">
    <source>
        <dbReference type="Proteomes" id="UP001054902"/>
    </source>
</evidence>
<dbReference type="EMBL" id="BLLK01000072">
    <property type="protein sequence ID" value="GFH61173.1"/>
    <property type="molecule type" value="Genomic_DNA"/>
</dbReference>